<reference evidence="6 7" key="1">
    <citation type="submission" date="2021-08" db="EMBL/GenBank/DDBJ databases">
        <title>Devosia salina sp. nov., isolated from the South China Sea sediment.</title>
        <authorList>
            <person name="Zhou Z."/>
        </authorList>
    </citation>
    <scope>NUCLEOTIDE SEQUENCE [LARGE SCALE GENOMIC DNA]</scope>
    <source>
        <strain evidence="6 7">SCS-3</strain>
    </source>
</reference>
<dbReference type="InterPro" id="IPR001647">
    <property type="entry name" value="HTH_TetR"/>
</dbReference>
<dbReference type="PANTHER" id="PTHR30055:SF234">
    <property type="entry name" value="HTH-TYPE TRANSCRIPTIONAL REGULATOR BETI"/>
    <property type="match status" value="1"/>
</dbReference>
<dbReference type="PROSITE" id="PS01081">
    <property type="entry name" value="HTH_TETR_1"/>
    <property type="match status" value="1"/>
</dbReference>
<dbReference type="PANTHER" id="PTHR30055">
    <property type="entry name" value="HTH-TYPE TRANSCRIPTIONAL REGULATOR RUTR"/>
    <property type="match status" value="1"/>
</dbReference>
<organism evidence="6 7">
    <name type="scientific">Devosia salina</name>
    <dbReference type="NCBI Taxonomy" id="2860336"/>
    <lineage>
        <taxon>Bacteria</taxon>
        <taxon>Pseudomonadati</taxon>
        <taxon>Pseudomonadota</taxon>
        <taxon>Alphaproteobacteria</taxon>
        <taxon>Hyphomicrobiales</taxon>
        <taxon>Devosiaceae</taxon>
        <taxon>Devosia</taxon>
    </lineage>
</organism>
<feature type="DNA-binding region" description="H-T-H motif" evidence="4">
    <location>
        <begin position="32"/>
        <end position="51"/>
    </location>
</feature>
<accession>A0ABX8WGC1</accession>
<keyword evidence="3" id="KW-0804">Transcription</keyword>
<dbReference type="InterPro" id="IPR050109">
    <property type="entry name" value="HTH-type_TetR-like_transc_reg"/>
</dbReference>
<evidence type="ECO:0000256" key="2">
    <source>
        <dbReference type="ARBA" id="ARBA00023125"/>
    </source>
</evidence>
<keyword evidence="1" id="KW-0805">Transcription regulation</keyword>
<dbReference type="PROSITE" id="PS50977">
    <property type="entry name" value="HTH_TETR_2"/>
    <property type="match status" value="1"/>
</dbReference>
<dbReference type="InterPro" id="IPR023772">
    <property type="entry name" value="DNA-bd_HTH_TetR-type_CS"/>
</dbReference>
<feature type="domain" description="HTH tetR-type" evidence="5">
    <location>
        <begin position="9"/>
        <end position="69"/>
    </location>
</feature>
<evidence type="ECO:0000313" key="6">
    <source>
        <dbReference type="EMBL" id="QYO77924.1"/>
    </source>
</evidence>
<evidence type="ECO:0000256" key="1">
    <source>
        <dbReference type="ARBA" id="ARBA00023015"/>
    </source>
</evidence>
<evidence type="ECO:0000313" key="7">
    <source>
        <dbReference type="Proteomes" id="UP000825799"/>
    </source>
</evidence>
<sequence length="230" mass="25115">MARAYLSADERREQILDCAQRLFFSKGFEATTVQDLMIAAGVSKGGFYHHFAAKDDVLEALSARMAGLTVGIIEEVISQPGLSAFEQMDQCLRALRRFKRDQADGILAAFETLLRPENIALYDRINRANIKTVLPMFETIIEAGRRDGCFNVPDARLAAEAILALGSMSHDMVANAIAARGTADRARANAALEQGLTFQGIIIDRILGLPDGSIQFVEPGFVDALLPLED</sequence>
<evidence type="ECO:0000256" key="4">
    <source>
        <dbReference type="PROSITE-ProRule" id="PRU00335"/>
    </source>
</evidence>
<dbReference type="RefSeq" id="WP_220306386.1">
    <property type="nucleotide sequence ID" value="NZ_CP080590.1"/>
</dbReference>
<dbReference type="SUPFAM" id="SSF46689">
    <property type="entry name" value="Homeodomain-like"/>
    <property type="match status" value="1"/>
</dbReference>
<proteinExistence type="predicted"/>
<dbReference type="InterPro" id="IPR009057">
    <property type="entry name" value="Homeodomain-like_sf"/>
</dbReference>
<keyword evidence="7" id="KW-1185">Reference proteome</keyword>
<protein>
    <submittedName>
        <fullName evidence="6">TetR/AcrR family transcriptional regulator</fullName>
    </submittedName>
</protein>
<dbReference type="Proteomes" id="UP000825799">
    <property type="component" value="Chromosome"/>
</dbReference>
<gene>
    <name evidence="6" type="ORF">K1X15_04985</name>
</gene>
<name>A0ABX8WGC1_9HYPH</name>
<dbReference type="Pfam" id="PF00440">
    <property type="entry name" value="TetR_N"/>
    <property type="match status" value="1"/>
</dbReference>
<keyword evidence="2 4" id="KW-0238">DNA-binding</keyword>
<dbReference type="PRINTS" id="PR00455">
    <property type="entry name" value="HTHTETR"/>
</dbReference>
<evidence type="ECO:0000256" key="3">
    <source>
        <dbReference type="ARBA" id="ARBA00023163"/>
    </source>
</evidence>
<dbReference type="Gene3D" id="1.10.357.10">
    <property type="entry name" value="Tetracycline Repressor, domain 2"/>
    <property type="match status" value="1"/>
</dbReference>
<dbReference type="EMBL" id="CP080590">
    <property type="protein sequence ID" value="QYO77924.1"/>
    <property type="molecule type" value="Genomic_DNA"/>
</dbReference>
<evidence type="ECO:0000259" key="5">
    <source>
        <dbReference type="PROSITE" id="PS50977"/>
    </source>
</evidence>